<dbReference type="EMBL" id="JBHRTA010000061">
    <property type="protein sequence ID" value="MFC3199883.1"/>
    <property type="molecule type" value="Genomic_DNA"/>
</dbReference>
<dbReference type="RefSeq" id="WP_379025938.1">
    <property type="nucleotide sequence ID" value="NZ_JBHRTA010000061.1"/>
</dbReference>
<organism evidence="1 2">
    <name type="scientific">Parapedobacter deserti</name>
    <dbReference type="NCBI Taxonomy" id="1912957"/>
    <lineage>
        <taxon>Bacteria</taxon>
        <taxon>Pseudomonadati</taxon>
        <taxon>Bacteroidota</taxon>
        <taxon>Sphingobacteriia</taxon>
        <taxon>Sphingobacteriales</taxon>
        <taxon>Sphingobacteriaceae</taxon>
        <taxon>Parapedobacter</taxon>
    </lineage>
</organism>
<keyword evidence="2" id="KW-1185">Reference proteome</keyword>
<evidence type="ECO:0000313" key="1">
    <source>
        <dbReference type="EMBL" id="MFC3199883.1"/>
    </source>
</evidence>
<reference evidence="2" key="1">
    <citation type="journal article" date="2019" name="Int. J. Syst. Evol. Microbiol.">
        <title>The Global Catalogue of Microorganisms (GCM) 10K type strain sequencing project: providing services to taxonomists for standard genome sequencing and annotation.</title>
        <authorList>
            <consortium name="The Broad Institute Genomics Platform"/>
            <consortium name="The Broad Institute Genome Sequencing Center for Infectious Disease"/>
            <person name="Wu L."/>
            <person name="Ma J."/>
        </authorList>
    </citation>
    <scope>NUCLEOTIDE SEQUENCE [LARGE SCALE GENOMIC DNA]</scope>
    <source>
        <strain evidence="2">KCTC 52416</strain>
    </source>
</reference>
<name>A0ABV7JUG1_9SPHI</name>
<dbReference type="InterPro" id="IPR056955">
    <property type="entry name" value="ORC-CDC6-like"/>
</dbReference>
<accession>A0ABV7JUG1</accession>
<proteinExistence type="predicted"/>
<evidence type="ECO:0000313" key="2">
    <source>
        <dbReference type="Proteomes" id="UP001595526"/>
    </source>
</evidence>
<sequence>MKNPFEVSTPEGISAQDAHELFVDVFTDFHQVPKIGHTFLNGHRGSGKSMMFRYMLPDCQTISRNCSIAELEYYAFYVPIKLTDINYPELERLHDSSNTFFNEHLLVTHIASKCFKQLLTHKGDLNKYSEDLSTFYNDIFLWHVDLSGGDIDNCIDGENLTTERIIKSIIKIIDGMVLQCKMYCKKIAMNKNIPNTYSGPLCNYLDFLYPILNELKEISLFPRKNPFYILIDDGGYLNYTQTKILNTWVSYRTSSDVSLKISTQLDYKTFSTINNKTIDYPHDYTQVNIASVYTSEKNNYYRRIEKIVSKRISKYLGKEIRPEDFFPTDKKQEGELEKIRKQLKKDNYSKEREYSSSDAARRYATSEYLKRLKRSRSGATLSYAGFGKLVDISSGIIRHFLEPASKMFNECLSKSNISIAEVIEIPVGIQDYVIKEYSSDFLEHEFKKVIQEHGDVQVGERLSKADKLYNLINGLGQMFHRIFVSDKAERIVFSIALNNLPDKELSEIIDLAEHYGYLHKSTIGNKQGTGRNKLYILSRILAPYFKLDPSGFKGYRFMNSELLKLSLTDPSRFEKEANRLLFDEDSSQLTIYDQLS</sequence>
<dbReference type="Proteomes" id="UP001595526">
    <property type="component" value="Unassembled WGS sequence"/>
</dbReference>
<comment type="caution">
    <text evidence="1">The sequence shown here is derived from an EMBL/GenBank/DDBJ whole genome shotgun (WGS) entry which is preliminary data.</text>
</comment>
<gene>
    <name evidence="1" type="ORF">ACFOET_19850</name>
</gene>
<dbReference type="Pfam" id="PF24389">
    <property type="entry name" value="ORC-CDC6-like"/>
    <property type="match status" value="1"/>
</dbReference>
<protein>
    <submittedName>
        <fullName evidence="1">Uncharacterized protein</fullName>
    </submittedName>
</protein>